<reference evidence="2" key="2">
    <citation type="journal article" date="2015" name="Data Brief">
        <title>Shoot transcriptome of the giant reed, Arundo donax.</title>
        <authorList>
            <person name="Barrero R.A."/>
            <person name="Guerrero F.D."/>
            <person name="Moolhuijzen P."/>
            <person name="Goolsby J.A."/>
            <person name="Tidwell J."/>
            <person name="Bellgard S.E."/>
            <person name="Bellgard M.I."/>
        </authorList>
    </citation>
    <scope>NUCLEOTIDE SEQUENCE</scope>
    <source>
        <tissue evidence="2">Shoot tissue taken approximately 20 cm above the soil surface</tissue>
    </source>
</reference>
<feature type="region of interest" description="Disordered" evidence="1">
    <location>
        <begin position="78"/>
        <end position="105"/>
    </location>
</feature>
<evidence type="ECO:0000313" key="2">
    <source>
        <dbReference type="EMBL" id="JAE08697.1"/>
    </source>
</evidence>
<proteinExistence type="predicted"/>
<evidence type="ECO:0000256" key="1">
    <source>
        <dbReference type="SAM" id="MobiDB-lite"/>
    </source>
</evidence>
<dbReference type="AlphaFoldDB" id="A0A0A9F8P0"/>
<protein>
    <submittedName>
        <fullName evidence="2">Uncharacterized protein</fullName>
    </submittedName>
</protein>
<organism evidence="2">
    <name type="scientific">Arundo donax</name>
    <name type="common">Giant reed</name>
    <name type="synonym">Donax arundinaceus</name>
    <dbReference type="NCBI Taxonomy" id="35708"/>
    <lineage>
        <taxon>Eukaryota</taxon>
        <taxon>Viridiplantae</taxon>
        <taxon>Streptophyta</taxon>
        <taxon>Embryophyta</taxon>
        <taxon>Tracheophyta</taxon>
        <taxon>Spermatophyta</taxon>
        <taxon>Magnoliopsida</taxon>
        <taxon>Liliopsida</taxon>
        <taxon>Poales</taxon>
        <taxon>Poaceae</taxon>
        <taxon>PACMAD clade</taxon>
        <taxon>Arundinoideae</taxon>
        <taxon>Arundineae</taxon>
        <taxon>Arundo</taxon>
    </lineage>
</organism>
<feature type="region of interest" description="Disordered" evidence="1">
    <location>
        <begin position="40"/>
        <end position="59"/>
    </location>
</feature>
<reference evidence="2" key="1">
    <citation type="submission" date="2014-09" db="EMBL/GenBank/DDBJ databases">
        <authorList>
            <person name="Magalhaes I.L.F."/>
            <person name="Oliveira U."/>
            <person name="Santos F.R."/>
            <person name="Vidigal T.H.D.A."/>
            <person name="Brescovit A.D."/>
            <person name="Santos A.J."/>
        </authorList>
    </citation>
    <scope>NUCLEOTIDE SEQUENCE</scope>
    <source>
        <tissue evidence="2">Shoot tissue taken approximately 20 cm above the soil surface</tissue>
    </source>
</reference>
<name>A0A0A9F8P0_ARUDO</name>
<sequence length="105" mass="11610">MVHVVHGVHVEQPLVGAPVHGLRGTPAHVADLLEQLLRRPQEPGPAEHRRVAREGPVRARDCPGAAAELLLPPLHGRRVRRRRGQREREVLARDLGPAAGQRVRD</sequence>
<dbReference type="EMBL" id="GBRH01189199">
    <property type="protein sequence ID" value="JAE08697.1"/>
    <property type="molecule type" value="Transcribed_RNA"/>
</dbReference>
<accession>A0A0A9F8P0</accession>